<evidence type="ECO:0000256" key="2">
    <source>
        <dbReference type="ARBA" id="ARBA00022475"/>
    </source>
</evidence>
<protein>
    <recommendedName>
        <fullName evidence="6">TVP38/TMEM64 family membrane protein</fullName>
    </recommendedName>
</protein>
<evidence type="ECO:0000256" key="5">
    <source>
        <dbReference type="ARBA" id="ARBA00023136"/>
    </source>
</evidence>
<keyword evidence="3 6" id="KW-0812">Transmembrane</keyword>
<keyword evidence="4 6" id="KW-1133">Transmembrane helix</keyword>
<feature type="domain" description="VTT" evidence="7">
    <location>
        <begin position="78"/>
        <end position="192"/>
    </location>
</feature>
<comment type="similarity">
    <text evidence="6">Belongs to the TVP38/TMEM64 family.</text>
</comment>
<feature type="transmembrane region" description="Helical" evidence="6">
    <location>
        <begin position="96"/>
        <end position="117"/>
    </location>
</feature>
<keyword evidence="2 6" id="KW-1003">Cell membrane</keyword>
<feature type="transmembrane region" description="Helical" evidence="6">
    <location>
        <begin position="169"/>
        <end position="189"/>
    </location>
</feature>
<evidence type="ECO:0000313" key="9">
    <source>
        <dbReference type="Proteomes" id="UP001597090"/>
    </source>
</evidence>
<dbReference type="RefSeq" id="WP_386812666.1">
    <property type="nucleotide sequence ID" value="NZ_JBHTIH010000004.1"/>
</dbReference>
<comment type="caution">
    <text evidence="8">The sequence shown here is derived from an EMBL/GenBank/DDBJ whole genome shotgun (WGS) entry which is preliminary data.</text>
</comment>
<sequence>MTTPPPNPLAPPPNWRRALALLLVFAALAALLSVDALYAGLLQLLTAAQPWIAAHPGWGQLLFVLLSALSAMLAFFSSAVLVPAAVYSWGKPVTAVLLWLGWLLGGLGAYGIGRALGRPLLGGSGAERLSGFYRQRLSARVGVPVVFLLQLGLPSEIPGYLCGLLQVRLRVYLAALALAELPYAIGTVWVGESILQREGGWLLGLGVLAALTSGYALYLLHKALRR</sequence>
<reference evidence="9" key="1">
    <citation type="journal article" date="2019" name="Int. J. Syst. Evol. Microbiol.">
        <title>The Global Catalogue of Microorganisms (GCM) 10K type strain sequencing project: providing services to taxonomists for standard genome sequencing and annotation.</title>
        <authorList>
            <consortium name="The Broad Institute Genomics Platform"/>
            <consortium name="The Broad Institute Genome Sequencing Center for Infectious Disease"/>
            <person name="Wu L."/>
            <person name="Ma J."/>
        </authorList>
    </citation>
    <scope>NUCLEOTIDE SEQUENCE [LARGE SCALE GENOMIC DNA]</scope>
    <source>
        <strain evidence="9">CCUG 55491</strain>
    </source>
</reference>
<evidence type="ECO:0000259" key="7">
    <source>
        <dbReference type="Pfam" id="PF09335"/>
    </source>
</evidence>
<evidence type="ECO:0000256" key="1">
    <source>
        <dbReference type="ARBA" id="ARBA00004651"/>
    </source>
</evidence>
<dbReference type="EMBL" id="JBHTIH010000004">
    <property type="protein sequence ID" value="MFD0739635.1"/>
    <property type="molecule type" value="Genomic_DNA"/>
</dbReference>
<feature type="transmembrane region" description="Helical" evidence="6">
    <location>
        <begin position="60"/>
        <end position="84"/>
    </location>
</feature>
<dbReference type="InterPro" id="IPR015414">
    <property type="entry name" value="TMEM64"/>
</dbReference>
<keyword evidence="9" id="KW-1185">Reference proteome</keyword>
<dbReference type="PANTHER" id="PTHR12677">
    <property type="entry name" value="GOLGI APPARATUS MEMBRANE PROTEIN TVP38-RELATED"/>
    <property type="match status" value="1"/>
</dbReference>
<proteinExistence type="inferred from homology"/>
<keyword evidence="5 6" id="KW-0472">Membrane</keyword>
<feature type="transmembrane region" description="Helical" evidence="6">
    <location>
        <begin position="201"/>
        <end position="220"/>
    </location>
</feature>
<organism evidence="8 9">
    <name type="scientific">Lysobacter koreensis</name>
    <dbReference type="NCBI Taxonomy" id="266122"/>
    <lineage>
        <taxon>Bacteria</taxon>
        <taxon>Pseudomonadati</taxon>
        <taxon>Pseudomonadota</taxon>
        <taxon>Gammaproteobacteria</taxon>
        <taxon>Lysobacterales</taxon>
        <taxon>Lysobacteraceae</taxon>
        <taxon>Lysobacter</taxon>
    </lineage>
</organism>
<evidence type="ECO:0000256" key="3">
    <source>
        <dbReference type="ARBA" id="ARBA00022692"/>
    </source>
</evidence>
<dbReference type="PANTHER" id="PTHR12677:SF59">
    <property type="entry name" value="GOLGI APPARATUS MEMBRANE PROTEIN TVP38-RELATED"/>
    <property type="match status" value="1"/>
</dbReference>
<name>A0ABW2YMK7_9GAMM</name>
<dbReference type="Proteomes" id="UP001597090">
    <property type="component" value="Unassembled WGS sequence"/>
</dbReference>
<comment type="subcellular location">
    <subcellularLocation>
        <location evidence="1 6">Cell membrane</location>
        <topology evidence="1 6">Multi-pass membrane protein</topology>
    </subcellularLocation>
</comment>
<dbReference type="InterPro" id="IPR032816">
    <property type="entry name" value="VTT_dom"/>
</dbReference>
<evidence type="ECO:0000256" key="6">
    <source>
        <dbReference type="RuleBase" id="RU366058"/>
    </source>
</evidence>
<evidence type="ECO:0000313" key="8">
    <source>
        <dbReference type="EMBL" id="MFD0739635.1"/>
    </source>
</evidence>
<gene>
    <name evidence="8" type="ORF">ACFQZQ_10130</name>
</gene>
<accession>A0ABW2YMK7</accession>
<evidence type="ECO:0000256" key="4">
    <source>
        <dbReference type="ARBA" id="ARBA00022989"/>
    </source>
</evidence>
<dbReference type="Pfam" id="PF09335">
    <property type="entry name" value="VTT_dom"/>
    <property type="match status" value="1"/>
</dbReference>
<comment type="caution">
    <text evidence="6">Lacks conserved residue(s) required for the propagation of feature annotation.</text>
</comment>